<keyword evidence="7 8" id="KW-0472">Membrane</keyword>
<feature type="transmembrane region" description="Helical" evidence="8">
    <location>
        <begin position="396"/>
        <end position="416"/>
    </location>
</feature>
<feature type="transmembrane region" description="Helical" evidence="8">
    <location>
        <begin position="370"/>
        <end position="390"/>
    </location>
</feature>
<feature type="transmembrane region" description="Helical" evidence="8">
    <location>
        <begin position="139"/>
        <end position="158"/>
    </location>
</feature>
<dbReference type="InterPro" id="IPR036259">
    <property type="entry name" value="MFS_trans_sf"/>
</dbReference>
<evidence type="ECO:0000256" key="7">
    <source>
        <dbReference type="ARBA" id="ARBA00023136"/>
    </source>
</evidence>
<evidence type="ECO:0000256" key="2">
    <source>
        <dbReference type="ARBA" id="ARBA00006236"/>
    </source>
</evidence>
<dbReference type="NCBIfam" id="TIGR00710">
    <property type="entry name" value="efflux_Bcr_CflA"/>
    <property type="match status" value="1"/>
</dbReference>
<keyword evidence="5 8" id="KW-0812">Transmembrane</keyword>
<dbReference type="Proteomes" id="UP000256379">
    <property type="component" value="Unassembled WGS sequence"/>
</dbReference>
<dbReference type="OrthoDB" id="9814303at2"/>
<keyword evidence="6 8" id="KW-1133">Transmembrane helix</keyword>
<feature type="transmembrane region" description="Helical" evidence="8">
    <location>
        <begin position="50"/>
        <end position="69"/>
    </location>
</feature>
<evidence type="ECO:0000256" key="6">
    <source>
        <dbReference type="ARBA" id="ARBA00022989"/>
    </source>
</evidence>
<feature type="transmembrane region" description="Helical" evidence="8">
    <location>
        <begin position="12"/>
        <end position="30"/>
    </location>
</feature>
<evidence type="ECO:0000256" key="3">
    <source>
        <dbReference type="ARBA" id="ARBA00022448"/>
    </source>
</evidence>
<sequence>MQNSIQLKGLQKFKLIFILAFLSAIAPLSIDMYLPALPNVSKSFQASEFYTQLSLTSFFLAFALGQLLYGPLSDIFGRKKPLYIGISLFILSSIGCVLVDSISIFIILRFLEALGGCAGVVIARAIVNDRFDIKDASGVFALMMVVSSLAPMLSPSFGSMLLNFFSWHSIFATLFLCGIILLLLVFFSLEESAPNFKNNITTKHNLATSHTKTLQTYKRILQEKIFMIYVISGSFAMAAMYAYITGSSFVYMNIFGLDKNAYSIVFALNALSFVVCANINAKIVQKIPPQHIISKAFIAMLIFSIILVVAGILNYTSPIESTVSMSWFHWRFLIFEIAMLSTISMLGFILPNLTTLAMARFKDCSGSASAVLGTIQFGMAGIISFLVGAFHANTPIFLACIMFSTVSCGVLLYFSFAKEKWI</sequence>
<feature type="transmembrane region" description="Helical" evidence="8">
    <location>
        <begin position="328"/>
        <end position="350"/>
    </location>
</feature>
<dbReference type="InterPro" id="IPR020846">
    <property type="entry name" value="MFS_dom"/>
</dbReference>
<proteinExistence type="inferred from homology"/>
<dbReference type="GO" id="GO:1990961">
    <property type="term" value="P:xenobiotic detoxification by transmembrane export across the plasma membrane"/>
    <property type="evidence" value="ECO:0007669"/>
    <property type="project" value="InterPro"/>
</dbReference>
<dbReference type="SUPFAM" id="SSF103473">
    <property type="entry name" value="MFS general substrate transporter"/>
    <property type="match status" value="1"/>
</dbReference>
<feature type="transmembrane region" description="Helical" evidence="8">
    <location>
        <begin position="225"/>
        <end position="244"/>
    </location>
</feature>
<dbReference type="PROSITE" id="PS50850">
    <property type="entry name" value="MFS"/>
    <property type="match status" value="1"/>
</dbReference>
<dbReference type="InterPro" id="IPR004812">
    <property type="entry name" value="Efflux_drug-R_Bcr/CmlA"/>
</dbReference>
<dbReference type="Gene3D" id="1.20.1720.10">
    <property type="entry name" value="Multidrug resistance protein D"/>
    <property type="match status" value="1"/>
</dbReference>
<evidence type="ECO:0000313" key="11">
    <source>
        <dbReference type="Proteomes" id="UP000256379"/>
    </source>
</evidence>
<dbReference type="GO" id="GO:0005886">
    <property type="term" value="C:plasma membrane"/>
    <property type="evidence" value="ECO:0007669"/>
    <property type="project" value="UniProtKB-SubCell"/>
</dbReference>
<comment type="subcellular location">
    <subcellularLocation>
        <location evidence="1">Cell membrane</location>
        <topology evidence="1">Multi-pass membrane protein</topology>
    </subcellularLocation>
</comment>
<feature type="transmembrane region" description="Helical" evidence="8">
    <location>
        <begin position="106"/>
        <end position="127"/>
    </location>
</feature>
<name>A0A3D8IQI9_9HELI</name>
<dbReference type="RefSeq" id="WP_115542461.1">
    <property type="nucleotide sequence ID" value="NZ_NXLQ01000002.1"/>
</dbReference>
<evidence type="ECO:0000313" key="10">
    <source>
        <dbReference type="EMBL" id="RDU67166.1"/>
    </source>
</evidence>
<keyword evidence="3" id="KW-0813">Transport</keyword>
<reference evidence="10 11" key="1">
    <citation type="submission" date="2018-04" db="EMBL/GenBank/DDBJ databases">
        <title>Novel Campyloabacter and Helicobacter Species and Strains.</title>
        <authorList>
            <person name="Mannion A.J."/>
            <person name="Shen Z."/>
            <person name="Fox J.G."/>
        </authorList>
    </citation>
    <scope>NUCLEOTIDE SEQUENCE [LARGE SCALE GENOMIC DNA]</scope>
    <source>
        <strain evidence="10 11">MIT 17-337</strain>
    </source>
</reference>
<feature type="transmembrane region" description="Helical" evidence="8">
    <location>
        <begin position="296"/>
        <end position="316"/>
    </location>
</feature>
<evidence type="ECO:0000256" key="8">
    <source>
        <dbReference type="SAM" id="Phobius"/>
    </source>
</evidence>
<dbReference type="FunFam" id="1.20.1720.10:FF:000005">
    <property type="entry name" value="Bcr/CflA family efflux transporter"/>
    <property type="match status" value="1"/>
</dbReference>
<feature type="domain" description="Major facilitator superfamily (MFS) profile" evidence="9">
    <location>
        <begin position="15"/>
        <end position="422"/>
    </location>
</feature>
<protein>
    <submittedName>
        <fullName evidence="10">Bcr/CflA family drug resistance efflux transporter</fullName>
    </submittedName>
</protein>
<organism evidence="10 11">
    <name type="scientific">Helicobacter didelphidarum</name>
    <dbReference type="NCBI Taxonomy" id="2040648"/>
    <lineage>
        <taxon>Bacteria</taxon>
        <taxon>Pseudomonadati</taxon>
        <taxon>Campylobacterota</taxon>
        <taxon>Epsilonproteobacteria</taxon>
        <taxon>Campylobacterales</taxon>
        <taxon>Helicobacteraceae</taxon>
        <taxon>Helicobacter</taxon>
    </lineage>
</organism>
<evidence type="ECO:0000256" key="1">
    <source>
        <dbReference type="ARBA" id="ARBA00004651"/>
    </source>
</evidence>
<gene>
    <name evidence="10" type="ORF">CQA53_02200</name>
</gene>
<dbReference type="EMBL" id="NXLQ01000002">
    <property type="protein sequence ID" value="RDU67166.1"/>
    <property type="molecule type" value="Genomic_DNA"/>
</dbReference>
<feature type="transmembrane region" description="Helical" evidence="8">
    <location>
        <begin position="81"/>
        <end position="100"/>
    </location>
</feature>
<evidence type="ECO:0000256" key="5">
    <source>
        <dbReference type="ARBA" id="ARBA00022692"/>
    </source>
</evidence>
<comment type="similarity">
    <text evidence="2">Belongs to the major facilitator superfamily. Bcr/CmlA family.</text>
</comment>
<evidence type="ECO:0000259" key="9">
    <source>
        <dbReference type="PROSITE" id="PS50850"/>
    </source>
</evidence>
<accession>A0A3D8IQI9</accession>
<feature type="transmembrane region" description="Helical" evidence="8">
    <location>
        <begin position="164"/>
        <end position="187"/>
    </location>
</feature>
<dbReference type="Pfam" id="PF07690">
    <property type="entry name" value="MFS_1"/>
    <property type="match status" value="1"/>
</dbReference>
<evidence type="ECO:0000256" key="4">
    <source>
        <dbReference type="ARBA" id="ARBA00022475"/>
    </source>
</evidence>
<dbReference type="PANTHER" id="PTHR23502">
    <property type="entry name" value="MAJOR FACILITATOR SUPERFAMILY"/>
    <property type="match status" value="1"/>
</dbReference>
<keyword evidence="11" id="KW-1185">Reference proteome</keyword>
<dbReference type="CDD" id="cd17320">
    <property type="entry name" value="MFS_MdfA_MDR_like"/>
    <property type="match status" value="1"/>
</dbReference>
<keyword evidence="4" id="KW-1003">Cell membrane</keyword>
<dbReference type="AlphaFoldDB" id="A0A3D8IQI9"/>
<dbReference type="InterPro" id="IPR011701">
    <property type="entry name" value="MFS"/>
</dbReference>
<dbReference type="GO" id="GO:0042910">
    <property type="term" value="F:xenobiotic transmembrane transporter activity"/>
    <property type="evidence" value="ECO:0007669"/>
    <property type="project" value="InterPro"/>
</dbReference>
<dbReference type="PANTHER" id="PTHR23502:SF132">
    <property type="entry name" value="POLYAMINE TRANSPORTER 2-RELATED"/>
    <property type="match status" value="1"/>
</dbReference>
<comment type="caution">
    <text evidence="10">The sequence shown here is derived from an EMBL/GenBank/DDBJ whole genome shotgun (WGS) entry which is preliminary data.</text>
</comment>
<feature type="transmembrane region" description="Helical" evidence="8">
    <location>
        <begin position="264"/>
        <end position="284"/>
    </location>
</feature>